<dbReference type="Gene3D" id="3.40.47.10">
    <property type="match status" value="1"/>
</dbReference>
<dbReference type="Proteomes" id="UP000239290">
    <property type="component" value="Unassembled WGS sequence"/>
</dbReference>
<dbReference type="InterPro" id="IPR055140">
    <property type="entry name" value="Thiolase_C_2"/>
</dbReference>
<dbReference type="RefSeq" id="WP_105422274.1">
    <property type="nucleotide sequence ID" value="NZ_PUIO01000067.1"/>
</dbReference>
<sequence>MRDQSAIAGVGRTPFYKNSGVSTLELGLRAISAALDDAGLELGDVDGLITHSVGDAVPASAVAHSLGVDDPHVLLDLVGGGSMSAAAVGAAAMAVTSGQAEVVVVWRALNARSEFRMGGTGRSAPTLVEFQYQVPYGLLAPPQQFALVARSYMARSGATSEDLGRIAVNQRSHAMLNPLAMMTTPLTMDKYLNSRLVSDPLRLFDCCLETDTAVAVVVTSAARAHDLRRSPVLISAASTGGGHSLYSGSRTDFSTSAAREMAPRLYARAGISPEDIDIAELYDAFTPLVLMQLEDYQLAPRDEAAAFVAAGETTFGGSLPVNTHGGHLSEGYAHGLNHVAEAVLQLRGEAGPRQVEHARTALCTGQPGYVSGVTSALILRGVR</sequence>
<name>A0A2S8IMV9_RHOOP</name>
<reference evidence="4" key="1">
    <citation type="submission" date="2018-02" db="EMBL/GenBank/DDBJ databases">
        <title>Draft genome sequencing of Rhodococcus opacus KU647198.</title>
        <authorList>
            <person name="Zheng B.-X."/>
        </authorList>
    </citation>
    <scope>NUCLEOTIDE SEQUENCE [LARGE SCALE GENOMIC DNA]</scope>
    <source>
        <strain evidence="4">04-OD7</strain>
    </source>
</reference>
<dbReference type="PIRSF" id="PIRSF000429">
    <property type="entry name" value="Ac-CoA_Ac_transf"/>
    <property type="match status" value="1"/>
</dbReference>
<keyword evidence="3" id="KW-0808">Transferase</keyword>
<organism evidence="3 4">
    <name type="scientific">Rhodococcus opacus</name>
    <name type="common">Nocardia opaca</name>
    <dbReference type="NCBI Taxonomy" id="37919"/>
    <lineage>
        <taxon>Bacteria</taxon>
        <taxon>Bacillati</taxon>
        <taxon>Actinomycetota</taxon>
        <taxon>Actinomycetes</taxon>
        <taxon>Mycobacteriales</taxon>
        <taxon>Nocardiaceae</taxon>
        <taxon>Rhodococcus</taxon>
    </lineage>
</organism>
<feature type="domain" description="Thiolase C-terminal" evidence="2">
    <location>
        <begin position="248"/>
        <end position="376"/>
    </location>
</feature>
<dbReference type="InterPro" id="IPR016039">
    <property type="entry name" value="Thiolase-like"/>
</dbReference>
<proteinExistence type="predicted"/>
<dbReference type="EMBL" id="PUIO01000067">
    <property type="protein sequence ID" value="PQP16083.1"/>
    <property type="molecule type" value="Genomic_DNA"/>
</dbReference>
<evidence type="ECO:0000313" key="3">
    <source>
        <dbReference type="EMBL" id="PQP16083.1"/>
    </source>
</evidence>
<feature type="domain" description="Thiolase N-terminal" evidence="1">
    <location>
        <begin position="6"/>
        <end position="105"/>
    </location>
</feature>
<accession>A0A2S8IMV9</accession>
<protein>
    <submittedName>
        <fullName evidence="3">Acetyl-CoA acetyltransferase</fullName>
    </submittedName>
</protein>
<dbReference type="GO" id="GO:0016747">
    <property type="term" value="F:acyltransferase activity, transferring groups other than amino-acyl groups"/>
    <property type="evidence" value="ECO:0007669"/>
    <property type="project" value="InterPro"/>
</dbReference>
<dbReference type="Pfam" id="PF22691">
    <property type="entry name" value="Thiolase_C_1"/>
    <property type="match status" value="1"/>
</dbReference>
<evidence type="ECO:0000259" key="1">
    <source>
        <dbReference type="Pfam" id="PF00108"/>
    </source>
</evidence>
<dbReference type="Pfam" id="PF00108">
    <property type="entry name" value="Thiolase_N"/>
    <property type="match status" value="1"/>
</dbReference>
<dbReference type="CDD" id="cd00829">
    <property type="entry name" value="SCP-x_thiolase"/>
    <property type="match status" value="1"/>
</dbReference>
<evidence type="ECO:0000313" key="4">
    <source>
        <dbReference type="Proteomes" id="UP000239290"/>
    </source>
</evidence>
<dbReference type="PANTHER" id="PTHR42870">
    <property type="entry name" value="ACETYL-COA C-ACETYLTRANSFERASE"/>
    <property type="match status" value="1"/>
</dbReference>
<dbReference type="AlphaFoldDB" id="A0A2S8IMV9"/>
<dbReference type="SUPFAM" id="SSF53901">
    <property type="entry name" value="Thiolase-like"/>
    <property type="match status" value="2"/>
</dbReference>
<dbReference type="InterPro" id="IPR002155">
    <property type="entry name" value="Thiolase"/>
</dbReference>
<evidence type="ECO:0000259" key="2">
    <source>
        <dbReference type="Pfam" id="PF22691"/>
    </source>
</evidence>
<gene>
    <name evidence="3" type="ORF">C5613_36985</name>
</gene>
<dbReference type="InterPro" id="IPR020616">
    <property type="entry name" value="Thiolase_N"/>
</dbReference>
<dbReference type="PANTHER" id="PTHR42870:SF1">
    <property type="entry name" value="NON-SPECIFIC LIPID-TRANSFER PROTEIN-LIKE 2"/>
    <property type="match status" value="1"/>
</dbReference>
<comment type="caution">
    <text evidence="3">The sequence shown here is derived from an EMBL/GenBank/DDBJ whole genome shotgun (WGS) entry which is preliminary data.</text>
</comment>